<gene>
    <name evidence="1" type="ORF">BYL167_LOCUS31869</name>
    <name evidence="2" type="ORF">GIL414_LOCUS46648</name>
</gene>
<proteinExistence type="predicted"/>
<feature type="non-terminal residue" evidence="1">
    <location>
        <position position="1"/>
    </location>
</feature>
<comment type="caution">
    <text evidence="1">The sequence shown here is derived from an EMBL/GenBank/DDBJ whole genome shotgun (WGS) entry which is preliminary data.</text>
</comment>
<evidence type="ECO:0000313" key="1">
    <source>
        <dbReference type="EMBL" id="CAF4408233.1"/>
    </source>
</evidence>
<dbReference type="EMBL" id="CAJOBJ010146991">
    <property type="protein sequence ID" value="CAF4788523.1"/>
    <property type="molecule type" value="Genomic_DNA"/>
</dbReference>
<protein>
    <submittedName>
        <fullName evidence="1">Uncharacterized protein</fullName>
    </submittedName>
</protein>
<name>A0A8S2VRL0_9BILA</name>
<sequence length="39" mass="4475">MSGCEGYKRATVYEVVAENPVFPFFNIATWANFDSWKQA</sequence>
<dbReference type="Proteomes" id="UP000681720">
    <property type="component" value="Unassembled WGS sequence"/>
</dbReference>
<reference evidence="1" key="1">
    <citation type="submission" date="2021-02" db="EMBL/GenBank/DDBJ databases">
        <authorList>
            <person name="Nowell W R."/>
        </authorList>
    </citation>
    <scope>NUCLEOTIDE SEQUENCE</scope>
</reference>
<accession>A0A8S2VRL0</accession>
<organism evidence="1 3">
    <name type="scientific">Rotaria magnacalcarata</name>
    <dbReference type="NCBI Taxonomy" id="392030"/>
    <lineage>
        <taxon>Eukaryota</taxon>
        <taxon>Metazoa</taxon>
        <taxon>Spiralia</taxon>
        <taxon>Gnathifera</taxon>
        <taxon>Rotifera</taxon>
        <taxon>Eurotatoria</taxon>
        <taxon>Bdelloidea</taxon>
        <taxon>Philodinida</taxon>
        <taxon>Philodinidae</taxon>
        <taxon>Rotaria</taxon>
    </lineage>
</organism>
<evidence type="ECO:0000313" key="2">
    <source>
        <dbReference type="EMBL" id="CAF4788523.1"/>
    </source>
</evidence>
<dbReference type="AlphaFoldDB" id="A0A8S2VRL0"/>
<dbReference type="Proteomes" id="UP000681967">
    <property type="component" value="Unassembled WGS sequence"/>
</dbReference>
<evidence type="ECO:0000313" key="3">
    <source>
        <dbReference type="Proteomes" id="UP000681967"/>
    </source>
</evidence>
<dbReference type="EMBL" id="CAJOBH010057298">
    <property type="protein sequence ID" value="CAF4408233.1"/>
    <property type="molecule type" value="Genomic_DNA"/>
</dbReference>